<accession>A0A7S3K1L1</accession>
<organism evidence="1">
    <name type="scientific">Aureoumbra lagunensis</name>
    <dbReference type="NCBI Taxonomy" id="44058"/>
    <lineage>
        <taxon>Eukaryota</taxon>
        <taxon>Sar</taxon>
        <taxon>Stramenopiles</taxon>
        <taxon>Ochrophyta</taxon>
        <taxon>Pelagophyceae</taxon>
        <taxon>Pelagomonadales</taxon>
        <taxon>Aureoumbra</taxon>
    </lineage>
</organism>
<name>A0A7S3K1L1_9STRA</name>
<reference evidence="1" key="1">
    <citation type="submission" date="2021-01" db="EMBL/GenBank/DDBJ databases">
        <authorList>
            <person name="Corre E."/>
            <person name="Pelletier E."/>
            <person name="Niang G."/>
            <person name="Scheremetjew M."/>
            <person name="Finn R."/>
            <person name="Kale V."/>
            <person name="Holt S."/>
            <person name="Cochrane G."/>
            <person name="Meng A."/>
            <person name="Brown T."/>
            <person name="Cohen L."/>
        </authorList>
    </citation>
    <scope>NUCLEOTIDE SEQUENCE</scope>
    <source>
        <strain evidence="1">CCMP1510</strain>
    </source>
</reference>
<dbReference type="AlphaFoldDB" id="A0A7S3K1L1"/>
<dbReference type="Gene3D" id="3.80.10.10">
    <property type="entry name" value="Ribonuclease Inhibitor"/>
    <property type="match status" value="1"/>
</dbReference>
<sequence length="627" mass="70785">MSCDERPLYPFLVGMKKFEDEEEETMSALSPVPQITQSHEFIPGNMESFSSLATVVPDARWVHSPRPTLETVPLCPSRIQKEEETKMSMAAQVLSLEVFIKQISNWLAIADEMVEPGGASTIWARRMQETHRIGRCLMTINKLWKASISIDPIFFGRLLVPITLRLPHIAVLHGIKTSWLTIDGSRIDTNELNELASIFVSRENTFHKDEVTSRCSRSRSPPKERGSIYLKNNFKYGGLDDDDEEDDDYSFFFDENDYQQQSDGEKQFVPPSRTITDHSENSLFNINQSIQIPTAATVSLWAALGYLPQLECLELTKCAFLPLRTASPSHVLSEPLLLLRSLCLYKCYGITADVLGDLVALCPNLDTLELHHARPWHKTHRRLHEEFRFTQQMNDHEDDSVAAWIAGVAMAAPNLRTLRLGDGVDDAALEWTAQFTKLQCLNLMHTYALEHLPRSLALVLNTAGGPFQRQHLVALSIHIDGRDQSCDNVAQIIANSLAALSLRVLSLADHVPKASQTEFFDQPDTNNFFQTESIRADTLTDTGLLALGRGCRVLSRFMLDDARAITARGATRFLSTVNHLDQLILRRCFGPRFDGAQQLYDLAAQKRVQIFWEPCDDQIPFFPSKNN</sequence>
<evidence type="ECO:0000313" key="1">
    <source>
        <dbReference type="EMBL" id="CAE0370517.1"/>
    </source>
</evidence>
<dbReference type="GO" id="GO:0019005">
    <property type="term" value="C:SCF ubiquitin ligase complex"/>
    <property type="evidence" value="ECO:0007669"/>
    <property type="project" value="TreeGrafter"/>
</dbReference>
<dbReference type="InterPro" id="IPR032675">
    <property type="entry name" value="LRR_dom_sf"/>
</dbReference>
<dbReference type="PANTHER" id="PTHR13318">
    <property type="entry name" value="PARTNER OF PAIRED, ISOFORM B-RELATED"/>
    <property type="match status" value="1"/>
</dbReference>
<dbReference type="EMBL" id="HBIJ01016969">
    <property type="protein sequence ID" value="CAE0370517.1"/>
    <property type="molecule type" value="Transcribed_RNA"/>
</dbReference>
<dbReference type="SUPFAM" id="SSF52047">
    <property type="entry name" value="RNI-like"/>
    <property type="match status" value="1"/>
</dbReference>
<dbReference type="GO" id="GO:0031146">
    <property type="term" value="P:SCF-dependent proteasomal ubiquitin-dependent protein catabolic process"/>
    <property type="evidence" value="ECO:0007669"/>
    <property type="project" value="TreeGrafter"/>
</dbReference>
<gene>
    <name evidence="1" type="ORF">ALAG00032_LOCUS11295</name>
</gene>
<protein>
    <submittedName>
        <fullName evidence="1">Uncharacterized protein</fullName>
    </submittedName>
</protein>
<proteinExistence type="predicted"/>